<gene>
    <name evidence="1" type="ORF">Pma05_30870</name>
</gene>
<keyword evidence="2" id="KW-1185">Reference proteome</keyword>
<accession>A0ABQ4EPG3</accession>
<organism evidence="1 2">
    <name type="scientific">Plantactinospora mayteni</name>
    <dbReference type="NCBI Taxonomy" id="566021"/>
    <lineage>
        <taxon>Bacteria</taxon>
        <taxon>Bacillati</taxon>
        <taxon>Actinomycetota</taxon>
        <taxon>Actinomycetes</taxon>
        <taxon>Micromonosporales</taxon>
        <taxon>Micromonosporaceae</taxon>
        <taxon>Plantactinospora</taxon>
    </lineage>
</organism>
<proteinExistence type="predicted"/>
<reference evidence="1 2" key="1">
    <citation type="submission" date="2021-01" db="EMBL/GenBank/DDBJ databases">
        <title>Whole genome shotgun sequence of Plantactinospora mayteni NBRC 109088.</title>
        <authorList>
            <person name="Komaki H."/>
            <person name="Tamura T."/>
        </authorList>
    </citation>
    <scope>NUCLEOTIDE SEQUENCE [LARGE SCALE GENOMIC DNA]</scope>
    <source>
        <strain evidence="1 2">NBRC 109088</strain>
    </source>
</reference>
<protein>
    <recommendedName>
        <fullName evidence="3">3-hydroxyacyl-CoA dehydrogenase NAD binding domain-containing protein</fullName>
    </recommendedName>
</protein>
<comment type="caution">
    <text evidence="1">The sequence shown here is derived from an EMBL/GenBank/DDBJ whole genome shotgun (WGS) entry which is preliminary data.</text>
</comment>
<evidence type="ECO:0000313" key="1">
    <source>
        <dbReference type="EMBL" id="GIG96514.1"/>
    </source>
</evidence>
<dbReference type="Proteomes" id="UP000621500">
    <property type="component" value="Unassembled WGS sequence"/>
</dbReference>
<evidence type="ECO:0008006" key="3">
    <source>
        <dbReference type="Google" id="ProtNLM"/>
    </source>
</evidence>
<name>A0ABQ4EPG3_9ACTN</name>
<dbReference type="Gene3D" id="3.40.50.720">
    <property type="entry name" value="NAD(P)-binding Rossmann-like Domain"/>
    <property type="match status" value="1"/>
</dbReference>
<sequence>MNQRTGAGVTVIGRNPRGVALGRALATAGSAVTVWDEADALPEALPAEDVSRADSLQAAVTAAISIPSPYPEHRAGNHQMI</sequence>
<dbReference type="EMBL" id="BONX01000018">
    <property type="protein sequence ID" value="GIG96514.1"/>
    <property type="molecule type" value="Genomic_DNA"/>
</dbReference>
<evidence type="ECO:0000313" key="2">
    <source>
        <dbReference type="Proteomes" id="UP000621500"/>
    </source>
</evidence>